<evidence type="ECO:0000313" key="3">
    <source>
        <dbReference type="Proteomes" id="UP000663829"/>
    </source>
</evidence>
<reference evidence="1" key="1">
    <citation type="submission" date="2021-02" db="EMBL/GenBank/DDBJ databases">
        <authorList>
            <person name="Nowell W R."/>
        </authorList>
    </citation>
    <scope>NUCLEOTIDE SEQUENCE</scope>
</reference>
<evidence type="ECO:0000313" key="2">
    <source>
        <dbReference type="EMBL" id="CAF3865977.1"/>
    </source>
</evidence>
<dbReference type="EMBL" id="CAJNOQ010005508">
    <property type="protein sequence ID" value="CAF1101081.1"/>
    <property type="molecule type" value="Genomic_DNA"/>
</dbReference>
<gene>
    <name evidence="1" type="ORF">GPM918_LOCUS18749</name>
    <name evidence="2" type="ORF">SRO942_LOCUS18746</name>
</gene>
<protein>
    <submittedName>
        <fullName evidence="1">Uncharacterized protein</fullName>
    </submittedName>
</protein>
<organism evidence="1 3">
    <name type="scientific">Didymodactylos carnosus</name>
    <dbReference type="NCBI Taxonomy" id="1234261"/>
    <lineage>
        <taxon>Eukaryota</taxon>
        <taxon>Metazoa</taxon>
        <taxon>Spiralia</taxon>
        <taxon>Gnathifera</taxon>
        <taxon>Rotifera</taxon>
        <taxon>Eurotatoria</taxon>
        <taxon>Bdelloidea</taxon>
        <taxon>Philodinida</taxon>
        <taxon>Philodinidae</taxon>
        <taxon>Didymodactylos</taxon>
    </lineage>
</organism>
<dbReference type="Proteomes" id="UP000681722">
    <property type="component" value="Unassembled WGS sequence"/>
</dbReference>
<dbReference type="OrthoDB" id="10021027at2759"/>
<accession>A0A814P0H1</accession>
<proteinExistence type="predicted"/>
<keyword evidence="3" id="KW-1185">Reference proteome</keyword>
<evidence type="ECO:0000313" key="1">
    <source>
        <dbReference type="EMBL" id="CAF1101081.1"/>
    </source>
</evidence>
<name>A0A814P0H1_9BILA</name>
<sequence length="238" mass="27563">MFCYLTLNIKKPVLAVYNNNYRYSDSVQRFAMALYVLGGKITYEFVRVNLSGALPNLIALKNYVSNADLKLIEGDFRFNSLQQHLNSINTKYGFGSEDCTGVIRKIKYNKGTNTFIGFCTPLTNGIPTVKHFQTEPLEQLKTWFSRIEKAPLLNIYMFQPVVQSMDQSSPFLISVYGVNNQYTSIDIIQRWSYIYEEYNNKDPIHVATKWRNKMLSKAAQMIMGQQTVSLQHLAEYYY</sequence>
<dbReference type="EMBL" id="CAJOBC010005508">
    <property type="protein sequence ID" value="CAF3865977.1"/>
    <property type="molecule type" value="Genomic_DNA"/>
</dbReference>
<dbReference type="Proteomes" id="UP000663829">
    <property type="component" value="Unassembled WGS sequence"/>
</dbReference>
<comment type="caution">
    <text evidence="1">The sequence shown here is derived from an EMBL/GenBank/DDBJ whole genome shotgun (WGS) entry which is preliminary data.</text>
</comment>
<dbReference type="AlphaFoldDB" id="A0A814P0H1"/>